<dbReference type="EnsemblProtists" id="PYU1_T012616">
    <property type="protein sequence ID" value="PYU1_T012616"/>
    <property type="gene ID" value="PYU1_G012590"/>
</dbReference>
<evidence type="ECO:0000256" key="2">
    <source>
        <dbReference type="ARBA" id="ARBA00022737"/>
    </source>
</evidence>
<dbReference type="GO" id="GO:0005737">
    <property type="term" value="C:cytoplasm"/>
    <property type="evidence" value="ECO:0007669"/>
    <property type="project" value="TreeGrafter"/>
</dbReference>
<dbReference type="PANTHER" id="PTHR48051:SF1">
    <property type="entry name" value="RAS SUPPRESSOR PROTEIN 1"/>
    <property type="match status" value="1"/>
</dbReference>
<keyword evidence="5" id="KW-1185">Reference proteome</keyword>
<dbReference type="HOGENOM" id="CLU_010354_3_0_1"/>
<feature type="transmembrane region" description="Helical" evidence="3">
    <location>
        <begin position="172"/>
        <end position="191"/>
    </location>
</feature>
<proteinExistence type="predicted"/>
<dbReference type="EMBL" id="GL376612">
    <property type="status" value="NOT_ANNOTATED_CDS"/>
    <property type="molecule type" value="Genomic_DNA"/>
</dbReference>
<protein>
    <submittedName>
        <fullName evidence="4">Uncharacterized protein</fullName>
    </submittedName>
</protein>
<dbReference type="Proteomes" id="UP000019132">
    <property type="component" value="Unassembled WGS sequence"/>
</dbReference>
<reference evidence="5" key="2">
    <citation type="submission" date="2010-04" db="EMBL/GenBank/DDBJ databases">
        <authorList>
            <person name="Buell R."/>
            <person name="Hamilton J."/>
            <person name="Hostetler J."/>
        </authorList>
    </citation>
    <scope>NUCLEOTIDE SEQUENCE [LARGE SCALE GENOMIC DNA]</scope>
    <source>
        <strain evidence="5">DAOM:BR144</strain>
    </source>
</reference>
<reference evidence="4" key="3">
    <citation type="submission" date="2015-02" db="UniProtKB">
        <authorList>
            <consortium name="EnsemblProtists"/>
        </authorList>
    </citation>
    <scope>IDENTIFICATION</scope>
    <source>
        <strain evidence="4">DAOM BR144</strain>
    </source>
</reference>
<dbReference type="OMA" id="TIIAICH"/>
<feature type="transmembrane region" description="Helical" evidence="3">
    <location>
        <begin position="92"/>
        <end position="116"/>
    </location>
</feature>
<keyword evidence="3" id="KW-0812">Transmembrane</keyword>
<dbReference type="Gene3D" id="3.80.10.10">
    <property type="entry name" value="Ribonuclease Inhibitor"/>
    <property type="match status" value="1"/>
</dbReference>
<evidence type="ECO:0000256" key="1">
    <source>
        <dbReference type="ARBA" id="ARBA00022614"/>
    </source>
</evidence>
<dbReference type="eggNOG" id="ENOG502RWWJ">
    <property type="taxonomic scope" value="Eukaryota"/>
</dbReference>
<evidence type="ECO:0000256" key="3">
    <source>
        <dbReference type="SAM" id="Phobius"/>
    </source>
</evidence>
<dbReference type="InterPro" id="IPR050216">
    <property type="entry name" value="LRR_domain-containing"/>
</dbReference>
<dbReference type="STRING" id="431595.K3X5W7"/>
<keyword evidence="2" id="KW-0677">Repeat</keyword>
<organism evidence="4 5">
    <name type="scientific">Globisporangium ultimum (strain ATCC 200006 / CBS 805.95 / DAOM BR144)</name>
    <name type="common">Pythium ultimum</name>
    <dbReference type="NCBI Taxonomy" id="431595"/>
    <lineage>
        <taxon>Eukaryota</taxon>
        <taxon>Sar</taxon>
        <taxon>Stramenopiles</taxon>
        <taxon>Oomycota</taxon>
        <taxon>Peronosporomycetes</taxon>
        <taxon>Pythiales</taxon>
        <taxon>Pythiaceae</taxon>
        <taxon>Globisporangium</taxon>
    </lineage>
</organism>
<feature type="transmembrane region" description="Helical" evidence="3">
    <location>
        <begin position="203"/>
        <end position="223"/>
    </location>
</feature>
<dbReference type="VEuPathDB" id="FungiDB:PYU1_G012590"/>
<feature type="transmembrane region" description="Helical" evidence="3">
    <location>
        <begin position="379"/>
        <end position="400"/>
    </location>
</feature>
<evidence type="ECO:0000313" key="4">
    <source>
        <dbReference type="EnsemblProtists" id="PYU1_T012616"/>
    </source>
</evidence>
<sequence length="668" mass="74608">MTQVGLTPSAIVPAQQPDAALSSNRPTDPKTPEISLPLARLYWCILVITHALVAVFFYGHAAMYWHLHSLDSSNSDDTNTLIPILKAQAHQFFTPVVVGSTIIAICHAIAVMNALLSSLRSRELVFSPDIWLAGPDKKLVLAVPQPRKRDTWRSLRLLLILYDKLYRRGLDLLHVAAVIKVALQVFQAVKLSHFVASQSINRLTTISLILNCWYLPLMHYGFIRRKRPRKWRQPVLARLVQYTLDSIFDIIYVLVIPCALFLPYYRDVSIQHGEDGDWMILFPALFYYDDTWFPRAVAETKQIFVTSWLDWLAKLVPGLAIFLQLRGMQTLLQVRRSATQRRITLRLPAATNEAHASTVDPTNAISKQNVASDGKIRKFLDLVLVGTGLALLILHLQAVMVTHRHHDPGCLLERAPWGSSGKYSCGVLEISCARRRLLGSSSEISAPLELIDPNSVHGLVLSHCPALEVPPTIRLFSKLLMLKIHNSTIVQWREDAALTQNTHPYLTRIYLSLVNMTGIPEGLMASDFPHQVGDMAFCGTNLTSLPANAHEPWNAVTNLALENSPGIDEFPVSLAEIPLQRLSLAGNGIRVIPNELLESQAYSTLLLANNPLQTLPRSIHKLVKLEILSVQGTDISEFPTDDYGNNSRAIEAYGAGTPLYNYDRNLNL</sequence>
<accession>K3X5W7</accession>
<name>K3X5W7_GLOUD</name>
<keyword evidence="3" id="KW-0472">Membrane</keyword>
<keyword evidence="1" id="KW-0433">Leucine-rich repeat</keyword>
<reference evidence="5" key="1">
    <citation type="journal article" date="2010" name="Genome Biol.">
        <title>Genome sequence of the necrotrophic plant pathogen Pythium ultimum reveals original pathogenicity mechanisms and effector repertoire.</title>
        <authorList>
            <person name="Levesque C.A."/>
            <person name="Brouwer H."/>
            <person name="Cano L."/>
            <person name="Hamilton J.P."/>
            <person name="Holt C."/>
            <person name="Huitema E."/>
            <person name="Raffaele S."/>
            <person name="Robideau G.P."/>
            <person name="Thines M."/>
            <person name="Win J."/>
            <person name="Zerillo M.M."/>
            <person name="Beakes G.W."/>
            <person name="Boore J.L."/>
            <person name="Busam D."/>
            <person name="Dumas B."/>
            <person name="Ferriera S."/>
            <person name="Fuerstenberg S.I."/>
            <person name="Gachon C.M."/>
            <person name="Gaulin E."/>
            <person name="Govers F."/>
            <person name="Grenville-Briggs L."/>
            <person name="Horner N."/>
            <person name="Hostetler J."/>
            <person name="Jiang R.H."/>
            <person name="Johnson J."/>
            <person name="Krajaejun T."/>
            <person name="Lin H."/>
            <person name="Meijer H.J."/>
            <person name="Moore B."/>
            <person name="Morris P."/>
            <person name="Phuntmart V."/>
            <person name="Puiu D."/>
            <person name="Shetty J."/>
            <person name="Stajich J.E."/>
            <person name="Tripathy S."/>
            <person name="Wawra S."/>
            <person name="van West P."/>
            <person name="Whitty B.R."/>
            <person name="Coutinho P.M."/>
            <person name="Henrissat B."/>
            <person name="Martin F."/>
            <person name="Thomas P.D."/>
            <person name="Tyler B.M."/>
            <person name="De Vries R.P."/>
            <person name="Kamoun S."/>
            <person name="Yandell M."/>
            <person name="Tisserat N."/>
            <person name="Buell C.R."/>
        </authorList>
    </citation>
    <scope>NUCLEOTIDE SEQUENCE</scope>
    <source>
        <strain evidence="5">DAOM:BR144</strain>
    </source>
</reference>
<dbReference type="InParanoid" id="K3X5W7"/>
<dbReference type="SUPFAM" id="SSF52058">
    <property type="entry name" value="L domain-like"/>
    <property type="match status" value="1"/>
</dbReference>
<dbReference type="InterPro" id="IPR032675">
    <property type="entry name" value="LRR_dom_sf"/>
</dbReference>
<feature type="transmembrane region" description="Helical" evidence="3">
    <location>
        <begin position="41"/>
        <end position="65"/>
    </location>
</feature>
<keyword evidence="3" id="KW-1133">Transmembrane helix</keyword>
<dbReference type="PANTHER" id="PTHR48051">
    <property type="match status" value="1"/>
</dbReference>
<dbReference type="AlphaFoldDB" id="K3X5W7"/>
<evidence type="ECO:0000313" key="5">
    <source>
        <dbReference type="Proteomes" id="UP000019132"/>
    </source>
</evidence>